<evidence type="ECO:0000256" key="2">
    <source>
        <dbReference type="ARBA" id="ARBA00004613"/>
    </source>
</evidence>
<evidence type="ECO:0000256" key="15">
    <source>
        <dbReference type="ARBA" id="ARBA00047174"/>
    </source>
</evidence>
<dbReference type="CDD" id="cd21175">
    <property type="entry name" value="LPMO_AA9"/>
    <property type="match status" value="1"/>
</dbReference>
<dbReference type="Gene3D" id="2.70.50.70">
    <property type="match status" value="1"/>
</dbReference>
<keyword evidence="10" id="KW-1015">Disulfide bond</keyword>
<keyword evidence="4" id="KW-0479">Metal-binding</keyword>
<keyword evidence="3" id="KW-0964">Secreted</keyword>
<keyword evidence="20" id="KW-1185">Reference proteome</keyword>
<keyword evidence="19" id="KW-0378">Hydrolase</keyword>
<organism evidence="19 20">
    <name type="scientific">Plectosphaerella cucumerina</name>
    <dbReference type="NCBI Taxonomy" id="40658"/>
    <lineage>
        <taxon>Eukaryota</taxon>
        <taxon>Fungi</taxon>
        <taxon>Dikarya</taxon>
        <taxon>Ascomycota</taxon>
        <taxon>Pezizomycotina</taxon>
        <taxon>Sordariomycetes</taxon>
        <taxon>Hypocreomycetidae</taxon>
        <taxon>Glomerellales</taxon>
        <taxon>Plectosphaerellaceae</taxon>
        <taxon>Plectosphaerella</taxon>
    </lineage>
</organism>
<keyword evidence="6" id="KW-0136">Cellulose degradation</keyword>
<gene>
    <name evidence="19" type="ORF">B0T11DRAFT_348261</name>
</gene>
<comment type="catalytic activity">
    <reaction evidence="14">
        <text>[(1-&gt;4)-beta-D-glucosyl]n+m + reduced acceptor + O2 = 4-dehydro-beta-D-glucosyl-[(1-&gt;4)-beta-D-glucosyl]n-1 + [(1-&gt;4)-beta-D-glucosyl]m + acceptor + H2O.</text>
        <dbReference type="EC" id="1.14.99.56"/>
    </reaction>
</comment>
<dbReference type="Pfam" id="PF03443">
    <property type="entry name" value="AA9"/>
    <property type="match status" value="1"/>
</dbReference>
<evidence type="ECO:0000256" key="8">
    <source>
        <dbReference type="ARBA" id="ARBA00023008"/>
    </source>
</evidence>
<dbReference type="OrthoDB" id="4849160at2759"/>
<dbReference type="GO" id="GO:0030245">
    <property type="term" value="P:cellulose catabolic process"/>
    <property type="evidence" value="ECO:0007669"/>
    <property type="project" value="UniProtKB-KW"/>
</dbReference>
<dbReference type="GO" id="GO:0046872">
    <property type="term" value="F:metal ion binding"/>
    <property type="evidence" value="ECO:0007669"/>
    <property type="project" value="UniProtKB-KW"/>
</dbReference>
<sequence>MFALLLLVALLASRISAHGYVAYISLEHHVYEGFRNHNPNPSPGAIGHQFSTSDEGPELDVKSPDFVCRQNSQAPNVYGLVTAGGSVDIQWTSADLERNPNGWAHSGPIITYIANCNGDCAAADKTKLRWTKIHESGLISGPASSQGIWATDVMRDNMGWYGFKLPTSIAPGKYVIRSEIQAIHRSHIFEPEYYPGCVNVEVTGQGTDDLKDKGVVASELYSTEDTQLYGFDFHNGEREKFWPMPGPKLYKDTGHRNETTGCLPKYRSKQPGRNSTSPGIPTEY</sequence>
<feature type="signal peptide" evidence="17">
    <location>
        <begin position="1"/>
        <end position="17"/>
    </location>
</feature>
<feature type="domain" description="Auxiliary Activity family 9 catalytic" evidence="18">
    <location>
        <begin position="18"/>
        <end position="234"/>
    </location>
</feature>
<dbReference type="GO" id="GO:0005576">
    <property type="term" value="C:extracellular region"/>
    <property type="evidence" value="ECO:0007669"/>
    <property type="project" value="UniProtKB-SubCell"/>
</dbReference>
<evidence type="ECO:0000256" key="12">
    <source>
        <dbReference type="ARBA" id="ARBA00023326"/>
    </source>
</evidence>
<keyword evidence="11" id="KW-0119">Carbohydrate metabolism</keyword>
<name>A0A8K0TK55_9PEZI</name>
<dbReference type="GO" id="GO:0016787">
    <property type="term" value="F:hydrolase activity"/>
    <property type="evidence" value="ECO:0007669"/>
    <property type="project" value="UniProtKB-KW"/>
</dbReference>
<evidence type="ECO:0000256" key="3">
    <source>
        <dbReference type="ARBA" id="ARBA00022525"/>
    </source>
</evidence>
<keyword evidence="5 17" id="KW-0732">Signal</keyword>
<evidence type="ECO:0000256" key="4">
    <source>
        <dbReference type="ARBA" id="ARBA00022723"/>
    </source>
</evidence>
<dbReference type="PANTHER" id="PTHR33353:SF10">
    <property type="entry name" value="ENDO-BETA-1,4-GLUCANASE D"/>
    <property type="match status" value="1"/>
</dbReference>
<evidence type="ECO:0000256" key="14">
    <source>
        <dbReference type="ARBA" id="ARBA00045077"/>
    </source>
</evidence>
<protein>
    <recommendedName>
        <fullName evidence="15">lytic cellulose monooxygenase (C4-dehydrogenating)</fullName>
        <ecNumber evidence="15">1.14.99.56</ecNumber>
    </recommendedName>
</protein>
<dbReference type="GO" id="GO:0004497">
    <property type="term" value="F:monooxygenase activity"/>
    <property type="evidence" value="ECO:0007669"/>
    <property type="project" value="UniProtKB-KW"/>
</dbReference>
<comment type="cofactor">
    <cofactor evidence="1">
        <name>Cu(2+)</name>
        <dbReference type="ChEBI" id="CHEBI:29036"/>
    </cofactor>
</comment>
<dbReference type="EMBL" id="JAGPXD010000002">
    <property type="protein sequence ID" value="KAH7367061.1"/>
    <property type="molecule type" value="Genomic_DNA"/>
</dbReference>
<feature type="compositionally biased region" description="Polar residues" evidence="16">
    <location>
        <begin position="271"/>
        <end position="284"/>
    </location>
</feature>
<comment type="caution">
    <text evidence="19">The sequence shown here is derived from an EMBL/GenBank/DDBJ whole genome shotgun (WGS) entry which is preliminary data.</text>
</comment>
<evidence type="ECO:0000256" key="6">
    <source>
        <dbReference type="ARBA" id="ARBA00023001"/>
    </source>
</evidence>
<proteinExistence type="inferred from homology"/>
<evidence type="ECO:0000256" key="13">
    <source>
        <dbReference type="ARBA" id="ARBA00044502"/>
    </source>
</evidence>
<evidence type="ECO:0000256" key="16">
    <source>
        <dbReference type="SAM" id="MobiDB-lite"/>
    </source>
</evidence>
<keyword evidence="12" id="KW-0624">Polysaccharide degradation</keyword>
<dbReference type="InterPro" id="IPR049892">
    <property type="entry name" value="AA9"/>
</dbReference>
<feature type="chain" id="PRO_5035440416" description="lytic cellulose monooxygenase (C4-dehydrogenating)" evidence="17">
    <location>
        <begin position="18"/>
        <end position="284"/>
    </location>
</feature>
<comment type="subcellular location">
    <subcellularLocation>
        <location evidence="2">Secreted</location>
    </subcellularLocation>
</comment>
<reference evidence="19" key="1">
    <citation type="journal article" date="2021" name="Nat. Commun.">
        <title>Genetic determinants of endophytism in the Arabidopsis root mycobiome.</title>
        <authorList>
            <person name="Mesny F."/>
            <person name="Miyauchi S."/>
            <person name="Thiergart T."/>
            <person name="Pickel B."/>
            <person name="Atanasova L."/>
            <person name="Karlsson M."/>
            <person name="Huettel B."/>
            <person name="Barry K.W."/>
            <person name="Haridas S."/>
            <person name="Chen C."/>
            <person name="Bauer D."/>
            <person name="Andreopoulos W."/>
            <person name="Pangilinan J."/>
            <person name="LaButti K."/>
            <person name="Riley R."/>
            <person name="Lipzen A."/>
            <person name="Clum A."/>
            <person name="Drula E."/>
            <person name="Henrissat B."/>
            <person name="Kohler A."/>
            <person name="Grigoriev I.V."/>
            <person name="Martin F.M."/>
            <person name="Hacquard S."/>
        </authorList>
    </citation>
    <scope>NUCLEOTIDE SEQUENCE</scope>
    <source>
        <strain evidence="19">MPI-CAGE-AT-0016</strain>
    </source>
</reference>
<keyword evidence="9" id="KW-0503">Monooxygenase</keyword>
<keyword evidence="8" id="KW-0186">Copper</keyword>
<dbReference type="EC" id="1.14.99.56" evidence="15"/>
<evidence type="ECO:0000256" key="10">
    <source>
        <dbReference type="ARBA" id="ARBA00023157"/>
    </source>
</evidence>
<keyword evidence="7" id="KW-0560">Oxidoreductase</keyword>
<dbReference type="AlphaFoldDB" id="A0A8K0TK55"/>
<evidence type="ECO:0000256" key="9">
    <source>
        <dbReference type="ARBA" id="ARBA00023033"/>
    </source>
</evidence>
<feature type="region of interest" description="Disordered" evidence="16">
    <location>
        <begin position="253"/>
        <end position="284"/>
    </location>
</feature>
<evidence type="ECO:0000256" key="17">
    <source>
        <dbReference type="SAM" id="SignalP"/>
    </source>
</evidence>
<feature type="region of interest" description="Disordered" evidence="16">
    <location>
        <begin position="37"/>
        <end position="58"/>
    </location>
</feature>
<evidence type="ECO:0000256" key="1">
    <source>
        <dbReference type="ARBA" id="ARBA00001973"/>
    </source>
</evidence>
<dbReference type="Proteomes" id="UP000813385">
    <property type="component" value="Unassembled WGS sequence"/>
</dbReference>
<dbReference type="InterPro" id="IPR005103">
    <property type="entry name" value="AA9_LPMO"/>
</dbReference>
<accession>A0A8K0TK55</accession>
<evidence type="ECO:0000259" key="18">
    <source>
        <dbReference type="Pfam" id="PF03443"/>
    </source>
</evidence>
<evidence type="ECO:0000313" key="20">
    <source>
        <dbReference type="Proteomes" id="UP000813385"/>
    </source>
</evidence>
<evidence type="ECO:0000256" key="5">
    <source>
        <dbReference type="ARBA" id="ARBA00022729"/>
    </source>
</evidence>
<evidence type="ECO:0000256" key="7">
    <source>
        <dbReference type="ARBA" id="ARBA00023002"/>
    </source>
</evidence>
<dbReference type="PANTHER" id="PTHR33353">
    <property type="entry name" value="PUTATIVE (AFU_ORTHOLOGUE AFUA_1G12560)-RELATED"/>
    <property type="match status" value="1"/>
</dbReference>
<comment type="similarity">
    <text evidence="13">Belongs to the polysaccharide monooxygenase AA9 family.</text>
</comment>
<evidence type="ECO:0000313" key="19">
    <source>
        <dbReference type="EMBL" id="KAH7367061.1"/>
    </source>
</evidence>
<evidence type="ECO:0000256" key="11">
    <source>
        <dbReference type="ARBA" id="ARBA00023277"/>
    </source>
</evidence>